<dbReference type="PANTHER" id="PTHR10091">
    <property type="entry name" value="ALDOSE-1-EPIMERASE"/>
    <property type="match status" value="1"/>
</dbReference>
<dbReference type="InterPro" id="IPR014718">
    <property type="entry name" value="GH-type_carb-bd"/>
</dbReference>
<dbReference type="GO" id="GO:0006006">
    <property type="term" value="P:glucose metabolic process"/>
    <property type="evidence" value="ECO:0007669"/>
    <property type="project" value="TreeGrafter"/>
</dbReference>
<dbReference type="Pfam" id="PF01263">
    <property type="entry name" value="Aldose_epim"/>
    <property type="match status" value="1"/>
</dbReference>
<dbReference type="InterPro" id="IPR008183">
    <property type="entry name" value="Aldose_1/G6P_1-epimerase"/>
</dbReference>
<dbReference type="InterPro" id="IPR011013">
    <property type="entry name" value="Gal_mutarotase_sf_dom"/>
</dbReference>
<evidence type="ECO:0000313" key="1">
    <source>
        <dbReference type="EMBL" id="XBH22230.1"/>
    </source>
</evidence>
<accession>A0AAU7DY74</accession>
<dbReference type="GO" id="GO:0004034">
    <property type="term" value="F:aldose 1-epimerase activity"/>
    <property type="evidence" value="ECO:0007669"/>
    <property type="project" value="TreeGrafter"/>
</dbReference>
<name>A0AAU7DY74_9MICO</name>
<dbReference type="CDD" id="cd01081">
    <property type="entry name" value="Aldose_epim"/>
    <property type="match status" value="1"/>
</dbReference>
<dbReference type="EMBL" id="CP146203">
    <property type="protein sequence ID" value="XBH22230.1"/>
    <property type="molecule type" value="Genomic_DNA"/>
</dbReference>
<dbReference type="GO" id="GO:0030246">
    <property type="term" value="F:carbohydrate binding"/>
    <property type="evidence" value="ECO:0007669"/>
    <property type="project" value="InterPro"/>
</dbReference>
<dbReference type="GO" id="GO:0033499">
    <property type="term" value="P:galactose catabolic process via UDP-galactose, Leloir pathway"/>
    <property type="evidence" value="ECO:0007669"/>
    <property type="project" value="TreeGrafter"/>
</dbReference>
<proteinExistence type="predicted"/>
<dbReference type="SUPFAM" id="SSF74650">
    <property type="entry name" value="Galactose mutarotase-like"/>
    <property type="match status" value="1"/>
</dbReference>
<organism evidence="1">
    <name type="scientific">Jonesiaceae bacterium BS-20</name>
    <dbReference type="NCBI Taxonomy" id="3120821"/>
    <lineage>
        <taxon>Bacteria</taxon>
        <taxon>Bacillati</taxon>
        <taxon>Actinomycetota</taxon>
        <taxon>Actinomycetes</taxon>
        <taxon>Micrococcales</taxon>
        <taxon>Jonesiaceae</taxon>
    </lineage>
</organism>
<dbReference type="PANTHER" id="PTHR10091:SF0">
    <property type="entry name" value="GALACTOSE MUTAROTASE"/>
    <property type="match status" value="1"/>
</dbReference>
<dbReference type="AlphaFoldDB" id="A0AAU7DY74"/>
<reference evidence="1" key="1">
    <citation type="submission" date="2024-02" db="EMBL/GenBank/DDBJ databases">
        <title>Tomenella chthoni gen. nov. sp. nov., a member of the family Jonesiaceae isolated from bat guano.</title>
        <authorList>
            <person name="Miller S.L."/>
            <person name="King J."/>
            <person name="Sankaranarayanan K."/>
            <person name="Lawson P.A."/>
        </authorList>
    </citation>
    <scope>NUCLEOTIDE SEQUENCE</scope>
    <source>
        <strain evidence="1">BS-20</strain>
    </source>
</reference>
<protein>
    <submittedName>
        <fullName evidence="1">Aldose 1-epimerase</fullName>
    </submittedName>
</protein>
<dbReference type="Gene3D" id="2.70.98.10">
    <property type="match status" value="1"/>
</dbReference>
<sequence length="331" mass="36560">MTDNSVNSISDGALDAMPTKILRHGASGAQLEIAVCGATPLTWKAPFRGEIGDFITGFVSQADFETQAGMRNSLMFPFANRLRNDQYTWDGVTHQVPKQCVNDPEVIHGFVRVNDWEVLEAELDNPAFAALSFGYTIRAGQYEWYPFDLDVTVRYEITATDFNVELTYTNVGDVDAPAGAGWHPYWQIPGHATFDDLELRVPGRVQIMMDDKLVPLAGDAAYKPVDQDVVHNPLAGVDYDDAWDQLVPESDGIIRTMLIEPQTGAGLAVWQERGTVLVYTGGTFPRPRGAIAIEPVESTTDAFNRPDRDSDVRLAPGTTREFRFGATVLDK</sequence>
<gene>
    <name evidence="1" type="ORF">V5R04_03090</name>
</gene>